<name>A0A917TML6_9ACTN</name>
<proteinExistence type="predicted"/>
<comment type="caution">
    <text evidence="2">The sequence shown here is derived from an EMBL/GenBank/DDBJ whole genome shotgun (WGS) entry which is preliminary data.</text>
</comment>
<reference evidence="2" key="1">
    <citation type="journal article" date="2014" name="Int. J. Syst. Evol. Microbiol.">
        <title>Complete genome sequence of Corynebacterium casei LMG S-19264T (=DSM 44701T), isolated from a smear-ripened cheese.</title>
        <authorList>
            <consortium name="US DOE Joint Genome Institute (JGI-PGF)"/>
            <person name="Walter F."/>
            <person name="Albersmeier A."/>
            <person name="Kalinowski J."/>
            <person name="Ruckert C."/>
        </authorList>
    </citation>
    <scope>NUCLEOTIDE SEQUENCE</scope>
    <source>
        <strain evidence="2">CGMCC 4.7312</strain>
    </source>
</reference>
<protein>
    <submittedName>
        <fullName evidence="2">Uncharacterized protein</fullName>
    </submittedName>
</protein>
<reference evidence="2" key="2">
    <citation type="submission" date="2020-09" db="EMBL/GenBank/DDBJ databases">
        <authorList>
            <person name="Sun Q."/>
            <person name="Zhou Y."/>
        </authorList>
    </citation>
    <scope>NUCLEOTIDE SEQUENCE</scope>
    <source>
        <strain evidence="2">CGMCC 4.7312</strain>
    </source>
</reference>
<dbReference type="RefSeq" id="WP_189041106.1">
    <property type="nucleotide sequence ID" value="NZ_BMNB01000003.1"/>
</dbReference>
<sequence length="85" mass="8599">MAADDRAARHARAERVASIAGWIATAAVIALAAGMVIRAVRPGSVWGALAPLGVVLVVLFGVAAMAAGSLADRYSTPPADDTTDR</sequence>
<keyword evidence="1" id="KW-0472">Membrane</keyword>
<dbReference type="EMBL" id="BMNB01000003">
    <property type="protein sequence ID" value="GGM27704.1"/>
    <property type="molecule type" value="Genomic_DNA"/>
</dbReference>
<gene>
    <name evidence="2" type="ORF">GCM10011608_10650</name>
</gene>
<organism evidence="2 3">
    <name type="scientific">Micromonospora sonchi</name>
    <dbReference type="NCBI Taxonomy" id="1763543"/>
    <lineage>
        <taxon>Bacteria</taxon>
        <taxon>Bacillati</taxon>
        <taxon>Actinomycetota</taxon>
        <taxon>Actinomycetes</taxon>
        <taxon>Micromonosporales</taxon>
        <taxon>Micromonosporaceae</taxon>
        <taxon>Micromonospora</taxon>
    </lineage>
</organism>
<evidence type="ECO:0000313" key="3">
    <source>
        <dbReference type="Proteomes" id="UP000608890"/>
    </source>
</evidence>
<dbReference type="AlphaFoldDB" id="A0A917TML6"/>
<feature type="transmembrane region" description="Helical" evidence="1">
    <location>
        <begin position="16"/>
        <end position="40"/>
    </location>
</feature>
<keyword evidence="3" id="KW-1185">Reference proteome</keyword>
<feature type="transmembrane region" description="Helical" evidence="1">
    <location>
        <begin position="46"/>
        <end position="67"/>
    </location>
</feature>
<dbReference type="Proteomes" id="UP000608890">
    <property type="component" value="Unassembled WGS sequence"/>
</dbReference>
<evidence type="ECO:0000256" key="1">
    <source>
        <dbReference type="SAM" id="Phobius"/>
    </source>
</evidence>
<accession>A0A917TML6</accession>
<keyword evidence="1" id="KW-1133">Transmembrane helix</keyword>
<evidence type="ECO:0000313" key="2">
    <source>
        <dbReference type="EMBL" id="GGM27704.1"/>
    </source>
</evidence>
<keyword evidence="1" id="KW-0812">Transmembrane</keyword>